<evidence type="ECO:0000313" key="2">
    <source>
        <dbReference type="Proteomes" id="UP000293162"/>
    </source>
</evidence>
<sequence length="112" mass="12666">MTTHNCPCKNPPFSYLNYDTVELGIDETNGRFAEVSIQNCKHCQTIWLHYFVEIEGFSGNIKWFKAIIDDTVLDSLTVENALEHIERAAWYFYGGSYYGSGISVGSGKINVD</sequence>
<accession>A0A4Q5M1I1</accession>
<proteinExistence type="predicted"/>
<reference evidence="1 2" key="1">
    <citation type="submission" date="2019-02" db="EMBL/GenBank/DDBJ databases">
        <title>Bacterial novel species Emticicia sp. 17J42-9 isolated from soil.</title>
        <authorList>
            <person name="Jung H.-Y."/>
        </authorList>
    </citation>
    <scope>NUCLEOTIDE SEQUENCE [LARGE SCALE GENOMIC DNA]</scope>
    <source>
        <strain evidence="1 2">17J42-9</strain>
    </source>
</reference>
<protein>
    <submittedName>
        <fullName evidence="1">Uncharacterized protein</fullName>
    </submittedName>
</protein>
<dbReference type="RefSeq" id="WP_130020862.1">
    <property type="nucleotide sequence ID" value="NZ_SEWF01000012.1"/>
</dbReference>
<organism evidence="1 2">
    <name type="scientific">Emticicia agri</name>
    <dbReference type="NCBI Taxonomy" id="2492393"/>
    <lineage>
        <taxon>Bacteria</taxon>
        <taxon>Pseudomonadati</taxon>
        <taxon>Bacteroidota</taxon>
        <taxon>Cytophagia</taxon>
        <taxon>Cytophagales</taxon>
        <taxon>Leadbetterellaceae</taxon>
        <taxon>Emticicia</taxon>
    </lineage>
</organism>
<evidence type="ECO:0000313" key="1">
    <source>
        <dbReference type="EMBL" id="RYU95723.1"/>
    </source>
</evidence>
<dbReference type="EMBL" id="SEWF01000012">
    <property type="protein sequence ID" value="RYU95723.1"/>
    <property type="molecule type" value="Genomic_DNA"/>
</dbReference>
<keyword evidence="2" id="KW-1185">Reference proteome</keyword>
<dbReference type="Proteomes" id="UP000293162">
    <property type="component" value="Unassembled WGS sequence"/>
</dbReference>
<name>A0A4Q5M1I1_9BACT</name>
<gene>
    <name evidence="1" type="ORF">EWM59_10185</name>
</gene>
<dbReference type="OrthoDB" id="1264820at2"/>
<dbReference type="AlphaFoldDB" id="A0A4Q5M1I1"/>
<comment type="caution">
    <text evidence="1">The sequence shown here is derived from an EMBL/GenBank/DDBJ whole genome shotgun (WGS) entry which is preliminary data.</text>
</comment>